<keyword evidence="4" id="KW-0238">DNA-binding</keyword>
<feature type="domain" description="C3H1-type" evidence="6">
    <location>
        <begin position="51"/>
        <end position="79"/>
    </location>
</feature>
<keyword evidence="1 5" id="KW-0479">Metal-binding</keyword>
<dbReference type="InterPro" id="IPR045234">
    <property type="entry name" value="Unkempt-like"/>
</dbReference>
<evidence type="ECO:0000256" key="4">
    <source>
        <dbReference type="ARBA" id="ARBA00023125"/>
    </source>
</evidence>
<sequence>MDDHTSSDNFRMFRYKVQPCSLRVGWHAWHECPYHHRGEIIARRRDPLLHYYLSTQCPDLKKSGSCPRRDGCWHAHSTFEVGLHPCYYRTERCRYGANCNRRVCFFAHTDELKSFDIGH</sequence>
<comment type="caution">
    <text evidence="7">The sequence shown here is derived from an EMBL/GenBank/DDBJ whole genome shotgun (WGS) entry which is preliminary data.</text>
</comment>
<keyword evidence="8" id="KW-1185">Reference proteome</keyword>
<proteinExistence type="predicted"/>
<protein>
    <submittedName>
        <fullName evidence="7">CCCH-type zinc finger protein with ARM repeat domain-containing protein</fullName>
    </submittedName>
</protein>
<gene>
    <name evidence="7" type="ORF">C2S53_018612</name>
</gene>
<dbReference type="InterPro" id="IPR036855">
    <property type="entry name" value="Znf_CCCH_sf"/>
</dbReference>
<dbReference type="Pfam" id="PF25512">
    <property type="entry name" value="zf-CCCH_AtC3H23"/>
    <property type="match status" value="1"/>
</dbReference>
<evidence type="ECO:0000256" key="3">
    <source>
        <dbReference type="ARBA" id="ARBA00022833"/>
    </source>
</evidence>
<dbReference type="EMBL" id="SDAM02000121">
    <property type="protein sequence ID" value="KAH6828735.1"/>
    <property type="molecule type" value="Genomic_DNA"/>
</dbReference>
<dbReference type="PANTHER" id="PTHR14493:SF50">
    <property type="entry name" value="RING FINGER PROTEIN UNKEMPT"/>
    <property type="match status" value="1"/>
</dbReference>
<evidence type="ECO:0000313" key="7">
    <source>
        <dbReference type="EMBL" id="KAH6828735.1"/>
    </source>
</evidence>
<dbReference type="SUPFAM" id="SSF90229">
    <property type="entry name" value="CCCH zinc finger"/>
    <property type="match status" value="1"/>
</dbReference>
<dbReference type="PANTHER" id="PTHR14493">
    <property type="entry name" value="UNKEMPT FAMILY MEMBER"/>
    <property type="match status" value="1"/>
</dbReference>
<organism evidence="7 8">
    <name type="scientific">Perilla frutescens var. hirtella</name>
    <name type="common">Perilla citriodora</name>
    <name type="synonym">Perilla setoyensis</name>
    <dbReference type="NCBI Taxonomy" id="608512"/>
    <lineage>
        <taxon>Eukaryota</taxon>
        <taxon>Viridiplantae</taxon>
        <taxon>Streptophyta</taxon>
        <taxon>Embryophyta</taxon>
        <taxon>Tracheophyta</taxon>
        <taxon>Spermatophyta</taxon>
        <taxon>Magnoliopsida</taxon>
        <taxon>eudicotyledons</taxon>
        <taxon>Gunneridae</taxon>
        <taxon>Pentapetalae</taxon>
        <taxon>asterids</taxon>
        <taxon>lamiids</taxon>
        <taxon>Lamiales</taxon>
        <taxon>Lamiaceae</taxon>
        <taxon>Nepetoideae</taxon>
        <taxon>Elsholtzieae</taxon>
        <taxon>Perilla</taxon>
    </lineage>
</organism>
<accession>A0AAD4J8V1</accession>
<evidence type="ECO:0000256" key="5">
    <source>
        <dbReference type="PROSITE-ProRule" id="PRU00723"/>
    </source>
</evidence>
<dbReference type="InterPro" id="IPR000571">
    <property type="entry name" value="Znf_CCCH"/>
</dbReference>
<dbReference type="InterPro" id="IPR057444">
    <property type="entry name" value="Znf-CCCH_AtC3H23-like"/>
</dbReference>
<dbReference type="GO" id="GO:0003677">
    <property type="term" value="F:DNA binding"/>
    <property type="evidence" value="ECO:0007669"/>
    <property type="project" value="UniProtKB-KW"/>
</dbReference>
<dbReference type="PROSITE" id="PS50103">
    <property type="entry name" value="ZF_C3H1"/>
    <property type="match status" value="1"/>
</dbReference>
<dbReference type="Proteomes" id="UP001190926">
    <property type="component" value="Unassembled WGS sequence"/>
</dbReference>
<evidence type="ECO:0000256" key="1">
    <source>
        <dbReference type="ARBA" id="ARBA00022723"/>
    </source>
</evidence>
<dbReference type="GO" id="GO:0008270">
    <property type="term" value="F:zinc ion binding"/>
    <property type="evidence" value="ECO:0007669"/>
    <property type="project" value="UniProtKB-KW"/>
</dbReference>
<keyword evidence="2 5" id="KW-0863">Zinc-finger</keyword>
<evidence type="ECO:0000256" key="2">
    <source>
        <dbReference type="ARBA" id="ARBA00022771"/>
    </source>
</evidence>
<name>A0AAD4J8V1_PERFH</name>
<reference evidence="7 8" key="1">
    <citation type="journal article" date="2021" name="Nat. Commun.">
        <title>Incipient diploidization of the medicinal plant Perilla within 10,000 years.</title>
        <authorList>
            <person name="Zhang Y."/>
            <person name="Shen Q."/>
            <person name="Leng L."/>
            <person name="Zhang D."/>
            <person name="Chen S."/>
            <person name="Shi Y."/>
            <person name="Ning Z."/>
            <person name="Chen S."/>
        </authorList>
    </citation>
    <scope>NUCLEOTIDE SEQUENCE [LARGE SCALE GENOMIC DNA]</scope>
    <source>
        <strain evidence="8">cv. PC099</strain>
    </source>
</reference>
<keyword evidence="3 5" id="KW-0862">Zinc</keyword>
<evidence type="ECO:0000313" key="8">
    <source>
        <dbReference type="Proteomes" id="UP001190926"/>
    </source>
</evidence>
<evidence type="ECO:0000259" key="6">
    <source>
        <dbReference type="PROSITE" id="PS50103"/>
    </source>
</evidence>
<dbReference type="AlphaFoldDB" id="A0AAD4J8V1"/>
<feature type="zinc finger region" description="C3H1-type" evidence="5">
    <location>
        <begin position="51"/>
        <end position="79"/>
    </location>
</feature>